<evidence type="ECO:0000313" key="15">
    <source>
        <dbReference type="EMBL" id="CAH9140039.1"/>
    </source>
</evidence>
<dbReference type="Pfam" id="PF14543">
    <property type="entry name" value="TAXi_N"/>
    <property type="match status" value="1"/>
</dbReference>
<dbReference type="PANTHER" id="PTHR13683:SF375">
    <property type="entry name" value="PEPTIDASE A1 DOMAIN-CONTAINING PROTEIN"/>
    <property type="match status" value="1"/>
</dbReference>
<proteinExistence type="inferred from homology"/>
<dbReference type="GO" id="GO:0004190">
    <property type="term" value="F:aspartic-type endopeptidase activity"/>
    <property type="evidence" value="ECO:0007669"/>
    <property type="project" value="UniProtKB-KW"/>
</dbReference>
<protein>
    <recommendedName>
        <fullName evidence="14">Peptidase A1 domain-containing protein</fullName>
    </recommendedName>
</protein>
<evidence type="ECO:0000256" key="3">
    <source>
        <dbReference type="ARBA" id="ARBA00022670"/>
    </source>
</evidence>
<dbReference type="Pfam" id="PF14541">
    <property type="entry name" value="TAXi_C"/>
    <property type="match status" value="1"/>
</dbReference>
<dbReference type="InterPro" id="IPR032861">
    <property type="entry name" value="TAXi_N"/>
</dbReference>
<dbReference type="CDD" id="cd05476">
    <property type="entry name" value="pepsin_A_like_plant"/>
    <property type="match status" value="1"/>
</dbReference>
<gene>
    <name evidence="15" type="ORF">CEPIT_LOCUS38039</name>
</gene>
<dbReference type="InterPro" id="IPR033121">
    <property type="entry name" value="PEPTIDASE_A1"/>
</dbReference>
<evidence type="ECO:0000256" key="7">
    <source>
        <dbReference type="ARBA" id="ARBA00022801"/>
    </source>
</evidence>
<feature type="active site" evidence="11">
    <location>
        <position position="95"/>
    </location>
</feature>
<evidence type="ECO:0000256" key="6">
    <source>
        <dbReference type="ARBA" id="ARBA00022750"/>
    </source>
</evidence>
<feature type="domain" description="Peptidase A1" evidence="14">
    <location>
        <begin position="77"/>
        <end position="419"/>
    </location>
</feature>
<feature type="chain" id="PRO_5043572326" description="Peptidase A1 domain-containing protein" evidence="13">
    <location>
        <begin position="24"/>
        <end position="491"/>
    </location>
</feature>
<evidence type="ECO:0000256" key="8">
    <source>
        <dbReference type="ARBA" id="ARBA00022989"/>
    </source>
</evidence>
<keyword evidence="3" id="KW-0645">Protease</keyword>
<keyword evidence="10" id="KW-0325">Glycoprotein</keyword>
<organism evidence="15 16">
    <name type="scientific">Cuscuta epithymum</name>
    <dbReference type="NCBI Taxonomy" id="186058"/>
    <lineage>
        <taxon>Eukaryota</taxon>
        <taxon>Viridiplantae</taxon>
        <taxon>Streptophyta</taxon>
        <taxon>Embryophyta</taxon>
        <taxon>Tracheophyta</taxon>
        <taxon>Spermatophyta</taxon>
        <taxon>Magnoliopsida</taxon>
        <taxon>eudicotyledons</taxon>
        <taxon>Gunneridae</taxon>
        <taxon>Pentapetalae</taxon>
        <taxon>asterids</taxon>
        <taxon>lamiids</taxon>
        <taxon>Solanales</taxon>
        <taxon>Convolvulaceae</taxon>
        <taxon>Cuscuteae</taxon>
        <taxon>Cuscuta</taxon>
        <taxon>Cuscuta subgen. Cuscuta</taxon>
    </lineage>
</organism>
<comment type="caution">
    <text evidence="15">The sequence shown here is derived from an EMBL/GenBank/DDBJ whole genome shotgun (WGS) entry which is preliminary data.</text>
</comment>
<comment type="similarity">
    <text evidence="2">Belongs to the peptidase A1 family.</text>
</comment>
<dbReference type="InterPro" id="IPR034161">
    <property type="entry name" value="Pepsin-like_plant"/>
</dbReference>
<evidence type="ECO:0000256" key="1">
    <source>
        <dbReference type="ARBA" id="ARBA00004370"/>
    </source>
</evidence>
<keyword evidence="4 12" id="KW-0812">Transmembrane</keyword>
<evidence type="ECO:0000256" key="2">
    <source>
        <dbReference type="ARBA" id="ARBA00007447"/>
    </source>
</evidence>
<accession>A0AAV0FXJ0</accession>
<feature type="transmembrane region" description="Helical" evidence="12">
    <location>
        <begin position="445"/>
        <end position="465"/>
    </location>
</feature>
<evidence type="ECO:0000256" key="13">
    <source>
        <dbReference type="SAM" id="SignalP"/>
    </source>
</evidence>
<dbReference type="AlphaFoldDB" id="A0AAV0FXJ0"/>
<dbReference type="PRINTS" id="PR00792">
    <property type="entry name" value="PEPSIN"/>
</dbReference>
<evidence type="ECO:0000256" key="4">
    <source>
        <dbReference type="ARBA" id="ARBA00022692"/>
    </source>
</evidence>
<evidence type="ECO:0000256" key="11">
    <source>
        <dbReference type="PIRSR" id="PIRSR601461-1"/>
    </source>
</evidence>
<dbReference type="GO" id="GO:0006508">
    <property type="term" value="P:proteolysis"/>
    <property type="evidence" value="ECO:0007669"/>
    <property type="project" value="UniProtKB-KW"/>
</dbReference>
<dbReference type="InterPro" id="IPR021109">
    <property type="entry name" value="Peptidase_aspartic_dom_sf"/>
</dbReference>
<keyword evidence="7" id="KW-0378">Hydrolase</keyword>
<dbReference type="Proteomes" id="UP001152523">
    <property type="component" value="Unassembled WGS sequence"/>
</dbReference>
<dbReference type="InterPro" id="IPR001461">
    <property type="entry name" value="Aspartic_peptidase_A1"/>
</dbReference>
<dbReference type="Gene3D" id="2.40.70.10">
    <property type="entry name" value="Acid Proteases"/>
    <property type="match status" value="2"/>
</dbReference>
<evidence type="ECO:0000256" key="5">
    <source>
        <dbReference type="ARBA" id="ARBA00022729"/>
    </source>
</evidence>
<evidence type="ECO:0000256" key="9">
    <source>
        <dbReference type="ARBA" id="ARBA00023136"/>
    </source>
</evidence>
<evidence type="ECO:0000256" key="12">
    <source>
        <dbReference type="SAM" id="Phobius"/>
    </source>
</evidence>
<feature type="signal peptide" evidence="13">
    <location>
        <begin position="1"/>
        <end position="23"/>
    </location>
</feature>
<dbReference type="PANTHER" id="PTHR13683">
    <property type="entry name" value="ASPARTYL PROTEASES"/>
    <property type="match status" value="1"/>
</dbReference>
<evidence type="ECO:0000313" key="16">
    <source>
        <dbReference type="Proteomes" id="UP001152523"/>
    </source>
</evidence>
<name>A0AAV0FXJ0_9ASTE</name>
<dbReference type="InterPro" id="IPR032799">
    <property type="entry name" value="TAXi_C"/>
</dbReference>
<dbReference type="EMBL" id="CAMAPF010001022">
    <property type="protein sequence ID" value="CAH9140039.1"/>
    <property type="molecule type" value="Genomic_DNA"/>
</dbReference>
<evidence type="ECO:0000259" key="14">
    <source>
        <dbReference type="PROSITE" id="PS51767"/>
    </source>
</evidence>
<keyword evidence="9 12" id="KW-0472">Membrane</keyword>
<comment type="subcellular location">
    <subcellularLocation>
        <location evidence="1">Membrane</location>
    </subcellularLocation>
</comment>
<keyword evidence="5 13" id="KW-0732">Signal</keyword>
<keyword evidence="8 12" id="KW-1133">Transmembrane helix</keyword>
<evidence type="ECO:0000256" key="10">
    <source>
        <dbReference type="ARBA" id="ARBA00023180"/>
    </source>
</evidence>
<dbReference type="PROSITE" id="PS51767">
    <property type="entry name" value="PEPTIDASE_A1"/>
    <property type="match status" value="1"/>
</dbReference>
<sequence length="491" mass="53890">MAGLCSTHLLSLTLLVAALLSNGEVLRFDLEREMSKEYNLSHLQQHDRLRNIRHIQPYSNNGAVNLPVEGSFDTGLYYTRIQLGSPPKEFCVQIDTGSDGLWVNCASCRDCQHESLLEAQPAFFDPSTSTTSGFISCSDDKICTGDGSGCSAQNHYTHYYHYGGGYWALVDYVYDVIHLEKSSGTSAINTSTQIIFGCATQRQGAESLNAPIDGIFGLGVQQISTINQLSANGVMPPVFSHCLKRSGGGTLVLGQVEEQNIVYTPIVGGPNYNVELQSIYVNGQQVPIDPQAFGTNNGGTIFDSGTIMAHIVSEAHDPLINAINQVVLTYANVLMGDIQCYASTTRVFSIFPILRFNFAGGASMTLRPIDYLIRQDSVDGAGHWCLGLLKSERVSVLGDLILKDKIVVYDLLNQQIGWTDYDCSQPINISISKPIRRKSRPSRHLRHSIIAIIVITSFLLCLLLIQRVLACLGKARQEHTDSPAQEMEQFS</sequence>
<feature type="active site" evidence="11">
    <location>
        <position position="303"/>
    </location>
</feature>
<dbReference type="GO" id="GO:0016020">
    <property type="term" value="C:membrane"/>
    <property type="evidence" value="ECO:0007669"/>
    <property type="project" value="UniProtKB-SubCell"/>
</dbReference>
<reference evidence="15" key="1">
    <citation type="submission" date="2022-07" db="EMBL/GenBank/DDBJ databases">
        <authorList>
            <person name="Macas J."/>
            <person name="Novak P."/>
            <person name="Neumann P."/>
        </authorList>
    </citation>
    <scope>NUCLEOTIDE SEQUENCE</scope>
</reference>
<dbReference type="SUPFAM" id="SSF50630">
    <property type="entry name" value="Acid proteases"/>
    <property type="match status" value="1"/>
</dbReference>
<keyword evidence="6" id="KW-0064">Aspartyl protease</keyword>
<keyword evidence="16" id="KW-1185">Reference proteome</keyword>